<evidence type="ECO:0000313" key="2">
    <source>
        <dbReference type="Proteomes" id="UP001161580"/>
    </source>
</evidence>
<reference evidence="1" key="1">
    <citation type="submission" date="2022-03" db="EMBL/GenBank/DDBJ databases">
        <title>Fererhizobium litorale gen. nov., sp. nov., isolated from sandy sediments of the Sea of Japan seashore.</title>
        <authorList>
            <person name="Romanenko L."/>
            <person name="Kurilenko V."/>
            <person name="Otstavnykh N."/>
            <person name="Svetashev V."/>
            <person name="Tekutyeva L."/>
            <person name="Isaeva M."/>
            <person name="Mikhailov V."/>
        </authorList>
    </citation>
    <scope>NUCLEOTIDE SEQUENCE</scope>
    <source>
        <strain evidence="1">KMM 9576</strain>
    </source>
</reference>
<name>A0AAE3QEC1_9HYPH</name>
<proteinExistence type="predicted"/>
<accession>A0AAE3QEC1</accession>
<dbReference type="Proteomes" id="UP001161580">
    <property type="component" value="Unassembled WGS sequence"/>
</dbReference>
<dbReference type="EMBL" id="JALDYZ010000004">
    <property type="protein sequence ID" value="MDI7922343.1"/>
    <property type="molecule type" value="Genomic_DNA"/>
</dbReference>
<keyword evidence="2" id="KW-1185">Reference proteome</keyword>
<sequence>MSIEYQARGGPMEQKLPEVLTQIVSELQHVAGLIERVESRIFAIAGAEALQSTETLEALQGIDLAVQKTRGIAEFIDTLSSGISGSCAVDLTTALSLVRLAELRERLDPQSRLGNTQHFSAAAGDLEFF</sequence>
<comment type="caution">
    <text evidence="1">The sequence shown here is derived from an EMBL/GenBank/DDBJ whole genome shotgun (WGS) entry which is preliminary data.</text>
</comment>
<dbReference type="RefSeq" id="WP_311787715.1">
    <property type="nucleotide sequence ID" value="NZ_JALDYY010000011.1"/>
</dbReference>
<evidence type="ECO:0000313" key="1">
    <source>
        <dbReference type="EMBL" id="MDI7922343.1"/>
    </source>
</evidence>
<gene>
    <name evidence="1" type="ORF">MRS75_09620</name>
</gene>
<protein>
    <submittedName>
        <fullName evidence="1">Uncharacterized protein</fullName>
    </submittedName>
</protein>
<organism evidence="1 2">
    <name type="scientific">Ferirhizobium litorale</name>
    <dbReference type="NCBI Taxonomy" id="2927786"/>
    <lineage>
        <taxon>Bacteria</taxon>
        <taxon>Pseudomonadati</taxon>
        <taxon>Pseudomonadota</taxon>
        <taxon>Alphaproteobacteria</taxon>
        <taxon>Hyphomicrobiales</taxon>
        <taxon>Rhizobiaceae</taxon>
        <taxon>Ferirhizobium</taxon>
    </lineage>
</organism>
<dbReference type="AlphaFoldDB" id="A0AAE3QEC1"/>